<dbReference type="VEuPathDB" id="FungiDB:PV08_01385"/>
<organism evidence="1 2">
    <name type="scientific">Exophiala spinifera</name>
    <dbReference type="NCBI Taxonomy" id="91928"/>
    <lineage>
        <taxon>Eukaryota</taxon>
        <taxon>Fungi</taxon>
        <taxon>Dikarya</taxon>
        <taxon>Ascomycota</taxon>
        <taxon>Pezizomycotina</taxon>
        <taxon>Eurotiomycetes</taxon>
        <taxon>Chaetothyriomycetidae</taxon>
        <taxon>Chaetothyriales</taxon>
        <taxon>Herpotrichiellaceae</taxon>
        <taxon>Exophiala</taxon>
    </lineage>
</organism>
<dbReference type="HOGENOM" id="CLU_2589778_0_0_1"/>
<dbReference type="GeneID" id="27328468"/>
<evidence type="ECO:0000313" key="2">
    <source>
        <dbReference type="Proteomes" id="UP000053328"/>
    </source>
</evidence>
<gene>
    <name evidence="1" type="ORF">PV08_01385</name>
</gene>
<accession>A0A0D2A7P0</accession>
<dbReference type="Proteomes" id="UP000053328">
    <property type="component" value="Unassembled WGS sequence"/>
</dbReference>
<dbReference type="AlphaFoldDB" id="A0A0D2A7P0"/>
<dbReference type="OrthoDB" id="4158067at2759"/>
<dbReference type="EMBL" id="KN847492">
    <property type="protein sequence ID" value="KIW20807.1"/>
    <property type="molecule type" value="Genomic_DNA"/>
</dbReference>
<name>A0A0D2A7P0_9EURO</name>
<protein>
    <submittedName>
        <fullName evidence="1">Uncharacterized protein</fullName>
    </submittedName>
</protein>
<sequence>MPGKTQASSGMLDAYLYHTRSFTDRLAQQGRALRFAASSENDAAILDRAETDMTAMTDPALLQRAREDQQGLMEGSRSYS</sequence>
<dbReference type="RefSeq" id="XP_016241023.1">
    <property type="nucleotide sequence ID" value="XM_016375747.1"/>
</dbReference>
<keyword evidence="2" id="KW-1185">Reference proteome</keyword>
<reference evidence="1 2" key="1">
    <citation type="submission" date="2015-01" db="EMBL/GenBank/DDBJ databases">
        <title>The Genome Sequence of Exophiala spinifera CBS89968.</title>
        <authorList>
            <consortium name="The Broad Institute Genomics Platform"/>
            <person name="Cuomo C."/>
            <person name="de Hoog S."/>
            <person name="Gorbushina A."/>
            <person name="Stielow B."/>
            <person name="Teixiera M."/>
            <person name="Abouelleil A."/>
            <person name="Chapman S.B."/>
            <person name="Priest M."/>
            <person name="Young S.K."/>
            <person name="Wortman J."/>
            <person name="Nusbaum C."/>
            <person name="Birren B."/>
        </authorList>
    </citation>
    <scope>NUCLEOTIDE SEQUENCE [LARGE SCALE GENOMIC DNA]</scope>
    <source>
        <strain evidence="1 2">CBS 89968</strain>
    </source>
</reference>
<evidence type="ECO:0000313" key="1">
    <source>
        <dbReference type="EMBL" id="KIW20807.1"/>
    </source>
</evidence>
<proteinExistence type="predicted"/>